<dbReference type="InterPro" id="IPR001463">
    <property type="entry name" value="Na/Ala_symport"/>
</dbReference>
<dbReference type="FunFam" id="1.20.1740.10:FF:000004">
    <property type="entry name" value="Sodium:alanine symporter family protein"/>
    <property type="match status" value="1"/>
</dbReference>
<dbReference type="RefSeq" id="WP_009909199.1">
    <property type="nucleotide sequence ID" value="NZ_BCCO01000007.1"/>
</dbReference>
<comment type="subcellular location">
    <subcellularLocation>
        <location evidence="1 9">Cell membrane</location>
        <topology evidence="1 9">Multi-pass membrane protein</topology>
    </subcellularLocation>
</comment>
<evidence type="ECO:0000256" key="2">
    <source>
        <dbReference type="ARBA" id="ARBA00009261"/>
    </source>
</evidence>
<feature type="transmembrane region" description="Helical" evidence="9">
    <location>
        <begin position="91"/>
        <end position="108"/>
    </location>
</feature>
<feature type="transmembrane region" description="Helical" evidence="9">
    <location>
        <begin position="144"/>
        <end position="163"/>
    </location>
</feature>
<reference evidence="10 11" key="1">
    <citation type="submission" date="2020-06" db="EMBL/GenBank/DDBJ databases">
        <title>Pan-genome analysis of Streptococcus suis serotype 2 revealed genomic diversity among strains of different virulence.</title>
        <authorList>
            <person name="Guo G."/>
            <person name="Zhang W."/>
        </authorList>
    </citation>
    <scope>NUCLEOTIDE SEQUENCE [LARGE SCALE GENOMIC DNA]</scope>
    <source>
        <strain evidence="10 11">ZJ92091101</strain>
    </source>
</reference>
<dbReference type="Pfam" id="PF01235">
    <property type="entry name" value="Na_Ala_symp"/>
    <property type="match status" value="1"/>
</dbReference>
<sequence>MLELFKAINNLVWGPPLLLLLVGTGVYLTLRLGVFQIGKLPTAFRLIFSSDQSGQGDVSSFAALCTALAATVGTGNIVGVATAITTGGPGALFWMWVAAFFGMATKYAEGFLAIKYRTKDANGQAAGGPMHYITLGMGQKWKPLAVFFAISGVLVALLGIGTFSQVNSITASLETSFGLEPPLVSVITAISIAFVVFGGIEKISDVSTKIVPFMAILYILASITVLAVHWDQLLPTLALVFKSAFTPAAAVGGFAGATVQQAIQRGIARGVFSNESGLGSAPIAAAAAKSDNPVEQGLISMTGTFIDTLIICTLTGFTILVTDQWSLEGLAGAPLTQAAFATVFGNTGSIALTISLVLFAFTTILGWSYYGERCIEFLFGTKAILPYRLVFVAMVALGGFLKLDLIWTIADIVNGLMALPNLIALLALSPVIIKETRQYFAKKK</sequence>
<proteinExistence type="inferred from homology"/>
<evidence type="ECO:0000313" key="10">
    <source>
        <dbReference type="EMBL" id="NVH35978.1"/>
    </source>
</evidence>
<keyword evidence="3 9" id="KW-0813">Transport</keyword>
<dbReference type="AlphaFoldDB" id="A0A0Z8AUC2"/>
<evidence type="ECO:0000256" key="6">
    <source>
        <dbReference type="ARBA" id="ARBA00022847"/>
    </source>
</evidence>
<dbReference type="Gene3D" id="1.20.1740.10">
    <property type="entry name" value="Amino acid/polyamine transporter I"/>
    <property type="match status" value="1"/>
</dbReference>
<dbReference type="PRINTS" id="PR00175">
    <property type="entry name" value="NAALASMPORT"/>
</dbReference>
<feature type="transmembrane region" description="Helical" evidence="9">
    <location>
        <begin position="12"/>
        <end position="30"/>
    </location>
</feature>
<feature type="transmembrane region" description="Helical" evidence="9">
    <location>
        <begin position="350"/>
        <end position="369"/>
    </location>
</feature>
<dbReference type="Proteomes" id="UP000548355">
    <property type="component" value="Unassembled WGS sequence"/>
</dbReference>
<keyword evidence="8 9" id="KW-0472">Membrane</keyword>
<dbReference type="PROSITE" id="PS00873">
    <property type="entry name" value="NA_ALANINE_SYMP"/>
    <property type="match status" value="1"/>
</dbReference>
<accession>A0A0Z8AUC2</accession>
<evidence type="ECO:0000256" key="9">
    <source>
        <dbReference type="RuleBase" id="RU363064"/>
    </source>
</evidence>
<feature type="transmembrane region" description="Helical" evidence="9">
    <location>
        <begin position="389"/>
        <end position="410"/>
    </location>
</feature>
<dbReference type="PANTHER" id="PTHR30330:SF3">
    <property type="entry name" value="TRANSCRIPTIONAL REGULATOR, LRP FAMILY"/>
    <property type="match status" value="1"/>
</dbReference>
<feature type="transmembrane region" description="Helical" evidence="9">
    <location>
        <begin position="236"/>
        <end position="259"/>
    </location>
</feature>
<dbReference type="GO" id="GO:0005283">
    <property type="term" value="F:amino acid:sodium symporter activity"/>
    <property type="evidence" value="ECO:0007669"/>
    <property type="project" value="InterPro"/>
</dbReference>
<evidence type="ECO:0000313" key="11">
    <source>
        <dbReference type="Proteomes" id="UP000548355"/>
    </source>
</evidence>
<evidence type="ECO:0000256" key="1">
    <source>
        <dbReference type="ARBA" id="ARBA00004651"/>
    </source>
</evidence>
<feature type="transmembrane region" description="Helical" evidence="9">
    <location>
        <begin position="298"/>
        <end position="321"/>
    </location>
</feature>
<keyword evidence="4 9" id="KW-1003">Cell membrane</keyword>
<organism evidence="10 11">
    <name type="scientific">Streptococcus suis</name>
    <dbReference type="NCBI Taxonomy" id="1307"/>
    <lineage>
        <taxon>Bacteria</taxon>
        <taxon>Bacillati</taxon>
        <taxon>Bacillota</taxon>
        <taxon>Bacilli</taxon>
        <taxon>Lactobacillales</taxon>
        <taxon>Streptococcaceae</taxon>
        <taxon>Streptococcus</taxon>
    </lineage>
</organism>
<name>A0A0Z8AUC2_STRSU</name>
<feature type="transmembrane region" description="Helical" evidence="9">
    <location>
        <begin position="183"/>
        <end position="200"/>
    </location>
</feature>
<dbReference type="GO" id="GO:0005886">
    <property type="term" value="C:plasma membrane"/>
    <property type="evidence" value="ECO:0007669"/>
    <property type="project" value="UniProtKB-SubCell"/>
</dbReference>
<dbReference type="NCBIfam" id="TIGR00835">
    <property type="entry name" value="agcS"/>
    <property type="match status" value="1"/>
</dbReference>
<feature type="transmembrane region" description="Helical" evidence="9">
    <location>
        <begin position="212"/>
        <end position="230"/>
    </location>
</feature>
<gene>
    <name evidence="10" type="ORF">HU146_01710</name>
</gene>
<evidence type="ECO:0000256" key="3">
    <source>
        <dbReference type="ARBA" id="ARBA00022448"/>
    </source>
</evidence>
<keyword evidence="6 9" id="KW-0769">Symport</keyword>
<comment type="similarity">
    <text evidence="2 9">Belongs to the alanine or glycine:cation symporter (AGCS) (TC 2.A.25) family.</text>
</comment>
<keyword evidence="5 9" id="KW-0812">Transmembrane</keyword>
<evidence type="ECO:0000256" key="5">
    <source>
        <dbReference type="ARBA" id="ARBA00022692"/>
    </source>
</evidence>
<protein>
    <submittedName>
        <fullName evidence="10">Sodium:alanine symporter family protein</fullName>
    </submittedName>
</protein>
<evidence type="ECO:0000256" key="7">
    <source>
        <dbReference type="ARBA" id="ARBA00022989"/>
    </source>
</evidence>
<dbReference type="PANTHER" id="PTHR30330">
    <property type="entry name" value="AGSS FAMILY TRANSPORTER, SODIUM-ALANINE"/>
    <property type="match status" value="1"/>
</dbReference>
<evidence type="ECO:0000256" key="8">
    <source>
        <dbReference type="ARBA" id="ARBA00023136"/>
    </source>
</evidence>
<dbReference type="EMBL" id="JABXEU010000004">
    <property type="protein sequence ID" value="NVH35978.1"/>
    <property type="molecule type" value="Genomic_DNA"/>
</dbReference>
<feature type="transmembrane region" description="Helical" evidence="9">
    <location>
        <begin position="61"/>
        <end position="85"/>
    </location>
</feature>
<evidence type="ECO:0000256" key="4">
    <source>
        <dbReference type="ARBA" id="ARBA00022475"/>
    </source>
</evidence>
<feature type="transmembrane region" description="Helical" evidence="9">
    <location>
        <begin position="416"/>
        <end position="433"/>
    </location>
</feature>
<comment type="caution">
    <text evidence="10">The sequence shown here is derived from an EMBL/GenBank/DDBJ whole genome shotgun (WGS) entry which is preliminary data.</text>
</comment>
<keyword evidence="7 9" id="KW-1133">Transmembrane helix</keyword>